<organism evidence="1 2">
    <name type="scientific">Glycine soja</name>
    <name type="common">Wild soybean</name>
    <dbReference type="NCBI Taxonomy" id="3848"/>
    <lineage>
        <taxon>Eukaryota</taxon>
        <taxon>Viridiplantae</taxon>
        <taxon>Streptophyta</taxon>
        <taxon>Embryophyta</taxon>
        <taxon>Tracheophyta</taxon>
        <taxon>Spermatophyta</taxon>
        <taxon>Magnoliopsida</taxon>
        <taxon>eudicotyledons</taxon>
        <taxon>Gunneridae</taxon>
        <taxon>Pentapetalae</taxon>
        <taxon>rosids</taxon>
        <taxon>fabids</taxon>
        <taxon>Fabales</taxon>
        <taxon>Fabaceae</taxon>
        <taxon>Papilionoideae</taxon>
        <taxon>50 kb inversion clade</taxon>
        <taxon>NPAAA clade</taxon>
        <taxon>indigoferoid/millettioid clade</taxon>
        <taxon>Phaseoleae</taxon>
        <taxon>Glycine</taxon>
        <taxon>Glycine subgen. Soja</taxon>
    </lineage>
</organism>
<dbReference type="Proteomes" id="UP000289340">
    <property type="component" value="Chromosome 4"/>
</dbReference>
<comment type="caution">
    <text evidence="1">The sequence shown here is derived from an EMBL/GenBank/DDBJ whole genome shotgun (WGS) entry which is preliminary data.</text>
</comment>
<name>A0A445L451_GLYSO</name>
<keyword evidence="2" id="KW-1185">Reference proteome</keyword>
<evidence type="ECO:0000313" key="1">
    <source>
        <dbReference type="EMBL" id="RZC17939.1"/>
    </source>
</evidence>
<accession>A0A445L451</accession>
<feature type="non-terminal residue" evidence="1">
    <location>
        <position position="1"/>
    </location>
</feature>
<dbReference type="AlphaFoldDB" id="A0A445L451"/>
<reference evidence="1 2" key="1">
    <citation type="submission" date="2018-09" db="EMBL/GenBank/DDBJ databases">
        <title>A high-quality reference genome of wild soybean provides a powerful tool to mine soybean genomes.</title>
        <authorList>
            <person name="Xie M."/>
            <person name="Chung C.Y.L."/>
            <person name="Li M.-W."/>
            <person name="Wong F.-L."/>
            <person name="Chan T.-F."/>
            <person name="Lam H.-M."/>
        </authorList>
    </citation>
    <scope>NUCLEOTIDE SEQUENCE [LARGE SCALE GENOMIC DNA]</scope>
    <source>
        <strain evidence="2">cv. W05</strain>
        <tissue evidence="1">Hypocotyl of etiolated seedlings</tissue>
    </source>
</reference>
<dbReference type="EMBL" id="QZWG01000004">
    <property type="protein sequence ID" value="RZC17939.1"/>
    <property type="molecule type" value="Genomic_DNA"/>
</dbReference>
<evidence type="ECO:0000313" key="2">
    <source>
        <dbReference type="Proteomes" id="UP000289340"/>
    </source>
</evidence>
<protein>
    <submittedName>
        <fullName evidence="1">Uncharacterized protein</fullName>
    </submittedName>
</protein>
<proteinExistence type="predicted"/>
<gene>
    <name evidence="1" type="ORF">D0Y65_010578</name>
</gene>
<sequence>IHIVSPRTRLHSLQLQLPSSKPIQIGVLLFSLSFQPIGFMYIKHSPGQLSLFSFSFNFQPFFWVDIFKLFIYDRLI</sequence>
<feature type="non-terminal residue" evidence="1">
    <location>
        <position position="76"/>
    </location>
</feature>